<feature type="domain" description="Glycoside-hydrolase family GH114 TIM-barrel" evidence="1">
    <location>
        <begin position="73"/>
        <end position="280"/>
    </location>
</feature>
<dbReference type="InterPro" id="IPR017853">
    <property type="entry name" value="GH"/>
</dbReference>
<dbReference type="PANTHER" id="PTHR35882:SF2">
    <property type="entry name" value="PELA"/>
    <property type="match status" value="1"/>
</dbReference>
<proteinExistence type="predicted"/>
<dbReference type="STRING" id="45070.Lnau_0200"/>
<organism evidence="2 3">
    <name type="scientific">Legionella nautarum</name>
    <dbReference type="NCBI Taxonomy" id="45070"/>
    <lineage>
        <taxon>Bacteria</taxon>
        <taxon>Pseudomonadati</taxon>
        <taxon>Pseudomonadota</taxon>
        <taxon>Gammaproteobacteria</taxon>
        <taxon>Legionellales</taxon>
        <taxon>Legionellaceae</taxon>
        <taxon>Legionella</taxon>
    </lineage>
</organism>
<dbReference type="Gene3D" id="3.20.20.370">
    <property type="entry name" value="Glycoside hydrolase/deacetylase"/>
    <property type="match status" value="1"/>
</dbReference>
<dbReference type="GO" id="GO:0005975">
    <property type="term" value="P:carbohydrate metabolic process"/>
    <property type="evidence" value="ECO:0007669"/>
    <property type="project" value="InterPro"/>
</dbReference>
<dbReference type="PANTHER" id="PTHR35882">
    <property type="entry name" value="PELA"/>
    <property type="match status" value="1"/>
</dbReference>
<dbReference type="InterPro" id="IPR011330">
    <property type="entry name" value="Glyco_hydro/deAcase_b/a-brl"/>
</dbReference>
<name>A0A0W0X4I3_9GAMM</name>
<gene>
    <name evidence="2" type="ORF">Lnau_0200</name>
</gene>
<comment type="caution">
    <text evidence="2">The sequence shown here is derived from an EMBL/GenBank/DDBJ whole genome shotgun (WGS) entry which is preliminary data.</text>
</comment>
<dbReference type="InterPro" id="IPR013785">
    <property type="entry name" value="Aldolase_TIM"/>
</dbReference>
<protein>
    <recommendedName>
        <fullName evidence="1">Glycoside-hydrolase family GH114 TIM-barrel domain-containing protein</fullName>
    </recommendedName>
</protein>
<dbReference type="PIRSF" id="PIRSF029570">
    <property type="entry name" value="UCP029570"/>
    <property type="match status" value="1"/>
</dbReference>
<dbReference type="SUPFAM" id="SSF88713">
    <property type="entry name" value="Glycoside hydrolase/deacetylase"/>
    <property type="match status" value="1"/>
</dbReference>
<sequence length="952" mass="108432">MIDFLTAQRMCFLSYYRRFFMLIGIFFYSASALAEFSPQYKLAFYYGSHPPVEVLSFFQNVVIEPSSGLDPHILEKKGSKVFAYASLGEAINLNQYGKPIDKSWVLAKNKNWQSLVLDQANPAWQAFFINQIITPLWNKGYRGFFLDTLDSYRIVSEDPKKMKKQQAGIISTIRAIKAKYPDAKLILNRGFEILPEIKSLVEGVVAESLFNGWNNQKKEYFKVPEKDRQALLKELYTVKNMGIPVTVVDYLSPKDAANAEAAAKKIADLGFNPWITDSSFTQIYLNQVAYPAPAKIYFAQPQNANFAHLPRKVLILYDGKVNSPGARLSSEASQALSMPINYLGYITILHNVRTPLPKNLSPNEYAGIVAYVPDFLIGREDEIYKWYKEQMKKKIPLVILYGFGFSLDDEQKLRTFGLSTPIYSPNPRNVKIVYKAPMMGYEANPVIGSEIFEAITLKKGTVLLRAKDEDGAIFDVAGLTPWGGYYLTGNVFLPNIGDYYRWSVNPFEFFKQALRFPDQPIPDLSSENGRRLMLVHIDGDGFANKGEWYKGPWVSEVMRKEFLERYNVPTTVSIIQGEIAPNGLYPKLSPTLENIARRIFALTNVEIASHTYSHPYNWEDAENYKGNPPNPFTILIPNYVFSNRTEVVGSVEYIDQNLSPLGKKCRVFLWPGDGNASEQALSYVYQLGLANLNPGSLITNFYDSKVQVPAMGLYQGPYFQVFAPTGNDYETIVLNPVFYSIIDIIDAFKLTDKPQRLKPIDIYFHFFTLDQLGGVKAMHKIFEYALSTPVMNIFVSDYFNKVQDFIGLSIIKQQDGWSFLTKDELRELRIPQSMGYPDLVGSTNVIGYSAYNKDFYLHLGPGGKSFVRLTEKPPTIPFLMEANARVTRFVRNGKDIEFSLEGYLPAKFILENVENCSLWRGKEKIVPQTQQGTQKQFEFKRDLKYDFALRCE</sequence>
<dbReference type="InterPro" id="IPR016925">
    <property type="entry name" value="UCP029570"/>
</dbReference>
<reference evidence="2 3" key="1">
    <citation type="submission" date="2015-11" db="EMBL/GenBank/DDBJ databases">
        <title>Genomic analysis of 38 Legionella species identifies large and diverse effector repertoires.</title>
        <authorList>
            <person name="Burstein D."/>
            <person name="Amaro F."/>
            <person name="Zusman T."/>
            <person name="Lifshitz Z."/>
            <person name="Cohen O."/>
            <person name="Gilbert J.A."/>
            <person name="Pupko T."/>
            <person name="Shuman H.A."/>
            <person name="Segal G."/>
        </authorList>
    </citation>
    <scope>NUCLEOTIDE SEQUENCE [LARGE SCALE GENOMIC DNA]</scope>
    <source>
        <strain evidence="2 3">ATCC 49506</strain>
    </source>
</reference>
<dbReference type="InterPro" id="IPR004352">
    <property type="entry name" value="GH114_TIM-barrel"/>
</dbReference>
<dbReference type="EMBL" id="LNYO01000001">
    <property type="protein sequence ID" value="KTD39433.1"/>
    <property type="molecule type" value="Genomic_DNA"/>
</dbReference>
<dbReference type="Gene3D" id="3.20.20.70">
    <property type="entry name" value="Aldolase class I"/>
    <property type="match status" value="1"/>
</dbReference>
<dbReference type="Pfam" id="PF03537">
    <property type="entry name" value="Glyco_hydro_114"/>
    <property type="match status" value="1"/>
</dbReference>
<dbReference type="OrthoDB" id="7292394at2"/>
<dbReference type="CDD" id="cd10922">
    <property type="entry name" value="CE4_PelA_like_C"/>
    <property type="match status" value="1"/>
</dbReference>
<evidence type="ECO:0000313" key="2">
    <source>
        <dbReference type="EMBL" id="KTD39433.1"/>
    </source>
</evidence>
<dbReference type="SUPFAM" id="SSF51445">
    <property type="entry name" value="(Trans)glycosidases"/>
    <property type="match status" value="1"/>
</dbReference>
<dbReference type="PATRIC" id="fig|45070.6.peg.207"/>
<dbReference type="AlphaFoldDB" id="A0A0W0X4I3"/>
<evidence type="ECO:0000313" key="3">
    <source>
        <dbReference type="Proteomes" id="UP000054725"/>
    </source>
</evidence>
<accession>A0A0W0X4I3</accession>
<dbReference type="RefSeq" id="WP_083503740.1">
    <property type="nucleotide sequence ID" value="NZ_CAAAIF010000002.1"/>
</dbReference>
<dbReference type="Proteomes" id="UP000054725">
    <property type="component" value="Unassembled WGS sequence"/>
</dbReference>
<evidence type="ECO:0000259" key="1">
    <source>
        <dbReference type="Pfam" id="PF03537"/>
    </source>
</evidence>
<keyword evidence="3" id="KW-1185">Reference proteome</keyword>